<accession>A0ABR7WNL4</accession>
<dbReference type="Proteomes" id="UP000606600">
    <property type="component" value="Unassembled WGS sequence"/>
</dbReference>
<keyword evidence="2" id="KW-1185">Reference proteome</keyword>
<comment type="caution">
    <text evidence="1">The sequence shown here is derived from an EMBL/GenBank/DDBJ whole genome shotgun (WGS) entry which is preliminary data.</text>
</comment>
<sequence>MKKLLIGCTMSMAVISLVSCHNKSHNGIYVASWKNEFTMADDTIIIKDNIVTKRTGFRKIRNGQVKPKEWGIDRWVFNAPYGPIIEVGDQQISIGNTVYKQIN</sequence>
<dbReference type="RefSeq" id="WP_191187633.1">
    <property type="nucleotide sequence ID" value="NZ_JACWMY010000002.1"/>
</dbReference>
<protein>
    <submittedName>
        <fullName evidence="1">Uncharacterized protein</fullName>
    </submittedName>
</protein>
<gene>
    <name evidence="1" type="ORF">IDJ77_03975</name>
</gene>
<reference evidence="1 2" key="1">
    <citation type="submission" date="2020-09" db="EMBL/GenBank/DDBJ databases">
        <title>Novel species of Mucilaginibacter isolated from a glacier on the Tibetan Plateau.</title>
        <authorList>
            <person name="Liu Q."/>
            <person name="Xin Y.-H."/>
        </authorList>
    </citation>
    <scope>NUCLEOTIDE SEQUENCE [LARGE SCALE GENOMIC DNA]</scope>
    <source>
        <strain evidence="1 2">ZT4R22</strain>
    </source>
</reference>
<name>A0ABR7WNL4_9SPHI</name>
<proteinExistence type="predicted"/>
<dbReference type="PROSITE" id="PS51257">
    <property type="entry name" value="PROKAR_LIPOPROTEIN"/>
    <property type="match status" value="1"/>
</dbReference>
<evidence type="ECO:0000313" key="2">
    <source>
        <dbReference type="Proteomes" id="UP000606600"/>
    </source>
</evidence>
<organism evidence="1 2">
    <name type="scientific">Mucilaginibacter pankratovii</name>
    <dbReference type="NCBI Taxonomy" id="2772110"/>
    <lineage>
        <taxon>Bacteria</taxon>
        <taxon>Pseudomonadati</taxon>
        <taxon>Bacteroidota</taxon>
        <taxon>Sphingobacteriia</taxon>
        <taxon>Sphingobacteriales</taxon>
        <taxon>Sphingobacteriaceae</taxon>
        <taxon>Mucilaginibacter</taxon>
    </lineage>
</organism>
<dbReference type="EMBL" id="JACWMY010000002">
    <property type="protein sequence ID" value="MBD1362959.1"/>
    <property type="molecule type" value="Genomic_DNA"/>
</dbReference>
<evidence type="ECO:0000313" key="1">
    <source>
        <dbReference type="EMBL" id="MBD1362959.1"/>
    </source>
</evidence>